<dbReference type="CDD" id="cd12148">
    <property type="entry name" value="fungal_TF_MHR"/>
    <property type="match status" value="1"/>
</dbReference>
<dbReference type="EMBL" id="GL698524">
    <property type="protein sequence ID" value="EFY87635.1"/>
    <property type="molecule type" value="Genomic_DNA"/>
</dbReference>
<sequence length="300" mass="33769">MGYETRRPLPENTPASHVLVLVEVGTKMRGYIRPADFTLTEEELAFYPPFLPTPPNLQPAQEFETSSNSCLNRQTVSWSFYLAEISLRRLATNLHAEMLRLCGQPLSIQDALEVLAAAVPQFEEQAQEWIASLPPCLSFDTPAEQDDVCRFVLRGHVINLFEMICWPFISAHLTQDLVDEETQRILPWASGNIKRLAQKALDYHTLRLAVNKSGYRHRHHGTLLMIQSCSRSALVLVAAMLRNIASTAQNSAKGANTLSLPAGWWASLDETIDMLAFWENESRQSAGIRRVLQAARERAL</sequence>
<dbReference type="HOGENOM" id="CLU_990552_0_0_1"/>
<dbReference type="OrthoDB" id="4356994at2759"/>
<gene>
    <name evidence="1" type="ORF">MAC_06347</name>
</gene>
<dbReference type="OMA" id="RICLNHR"/>
<reference evidence="1 2" key="1">
    <citation type="journal article" date="2011" name="PLoS Genet.">
        <title>Genome sequencing and comparative transcriptomics of the model entomopathogenic fungi Metarhizium anisopliae and M. acridum.</title>
        <authorList>
            <person name="Gao Q."/>
            <person name="Jin K."/>
            <person name="Ying S.H."/>
            <person name="Zhang Y."/>
            <person name="Xiao G."/>
            <person name="Shang Y."/>
            <person name="Duan Z."/>
            <person name="Hu X."/>
            <person name="Xie X.Q."/>
            <person name="Zhou G."/>
            <person name="Peng G."/>
            <person name="Luo Z."/>
            <person name="Huang W."/>
            <person name="Wang B."/>
            <person name="Fang W."/>
            <person name="Wang S."/>
            <person name="Zhong Y."/>
            <person name="Ma L.J."/>
            <person name="St Leger R.J."/>
            <person name="Zhao G.P."/>
            <person name="Pei Y."/>
            <person name="Feng M.G."/>
            <person name="Xia Y."/>
            <person name="Wang C."/>
        </authorList>
    </citation>
    <scope>NUCLEOTIDE SEQUENCE [LARGE SCALE GENOMIC DNA]</scope>
    <source>
        <strain evidence="1 2">CQMa 102</strain>
    </source>
</reference>
<dbReference type="GeneID" id="19250658"/>
<accession>E9E8Z9</accession>
<dbReference type="Proteomes" id="UP000002499">
    <property type="component" value="Unassembled WGS sequence"/>
</dbReference>
<dbReference type="KEGG" id="maw:19250658"/>
<dbReference type="PANTHER" id="PTHR47785">
    <property type="entry name" value="ZN(II)2CYS6 TRANSCRIPTION FACTOR (EUROFUNG)-RELATED-RELATED"/>
    <property type="match status" value="1"/>
</dbReference>
<evidence type="ECO:0000313" key="1">
    <source>
        <dbReference type="EMBL" id="EFY87635.1"/>
    </source>
</evidence>
<evidence type="ECO:0000313" key="2">
    <source>
        <dbReference type="Proteomes" id="UP000002499"/>
    </source>
</evidence>
<protein>
    <submittedName>
        <fullName evidence="1">C6 zinc finger domain protein</fullName>
    </submittedName>
</protein>
<dbReference type="PANTHER" id="PTHR47785:SF7">
    <property type="entry name" value="ZN(II)2CYS6 TRANSCRIPTION FACTOR (EUROFUNG)"/>
    <property type="match status" value="1"/>
</dbReference>
<dbReference type="eggNOG" id="ENOG502QR47">
    <property type="taxonomic scope" value="Eukaryota"/>
</dbReference>
<dbReference type="InterPro" id="IPR053181">
    <property type="entry name" value="EcdB-like_regulator"/>
</dbReference>
<organism evidence="2">
    <name type="scientific">Metarhizium acridum (strain CQMa 102)</name>
    <dbReference type="NCBI Taxonomy" id="655827"/>
    <lineage>
        <taxon>Eukaryota</taxon>
        <taxon>Fungi</taxon>
        <taxon>Dikarya</taxon>
        <taxon>Ascomycota</taxon>
        <taxon>Pezizomycotina</taxon>
        <taxon>Sordariomycetes</taxon>
        <taxon>Hypocreomycetidae</taxon>
        <taxon>Hypocreales</taxon>
        <taxon>Clavicipitaceae</taxon>
        <taxon>Metarhizium</taxon>
    </lineage>
</organism>
<dbReference type="AlphaFoldDB" id="E9E8Z9"/>
<keyword evidence="2" id="KW-1185">Reference proteome</keyword>
<proteinExistence type="predicted"/>
<dbReference type="InParanoid" id="E9E8Z9"/>
<name>E9E8Z9_METAQ</name>
<dbReference type="STRING" id="655827.E9E8Z9"/>